<organism evidence="1">
    <name type="scientific">Oikopleura dioica</name>
    <name type="common">Tunicate</name>
    <dbReference type="NCBI Taxonomy" id="34765"/>
    <lineage>
        <taxon>Eukaryota</taxon>
        <taxon>Metazoa</taxon>
        <taxon>Chordata</taxon>
        <taxon>Tunicata</taxon>
        <taxon>Appendicularia</taxon>
        <taxon>Copelata</taxon>
        <taxon>Oikopleuridae</taxon>
        <taxon>Oikopleura</taxon>
    </lineage>
</organism>
<dbReference type="Proteomes" id="UP000001307">
    <property type="component" value="Unassembled WGS sequence"/>
</dbReference>
<evidence type="ECO:0000313" key="1">
    <source>
        <dbReference type="EMBL" id="CBY24588.1"/>
    </source>
</evidence>
<dbReference type="EMBL" id="FN653056">
    <property type="protein sequence ID" value="CBY24588.1"/>
    <property type="molecule type" value="Genomic_DNA"/>
</dbReference>
<protein>
    <submittedName>
        <fullName evidence="1">Uncharacterized protein</fullName>
    </submittedName>
</protein>
<proteinExistence type="predicted"/>
<accession>E4XIQ4</accession>
<dbReference type="AlphaFoldDB" id="E4XIQ4"/>
<gene>
    <name evidence="1" type="ORF">GSOID_T00012478001</name>
</gene>
<reference evidence="1" key="1">
    <citation type="journal article" date="2010" name="Science">
        <title>Plasticity of animal genome architecture unmasked by rapid evolution of a pelagic tunicate.</title>
        <authorList>
            <person name="Denoeud F."/>
            <person name="Henriet S."/>
            <person name="Mungpakdee S."/>
            <person name="Aury J.M."/>
            <person name="Da Silva C."/>
            <person name="Brinkmann H."/>
            <person name="Mikhaleva J."/>
            <person name="Olsen L.C."/>
            <person name="Jubin C."/>
            <person name="Canestro C."/>
            <person name="Bouquet J.M."/>
            <person name="Danks G."/>
            <person name="Poulain J."/>
            <person name="Campsteijn C."/>
            <person name="Adamski M."/>
            <person name="Cross I."/>
            <person name="Yadetie F."/>
            <person name="Muffato M."/>
            <person name="Louis A."/>
            <person name="Butcher S."/>
            <person name="Tsagkogeorga G."/>
            <person name="Konrad A."/>
            <person name="Singh S."/>
            <person name="Jensen M.F."/>
            <person name="Cong E.H."/>
            <person name="Eikeseth-Otteraa H."/>
            <person name="Noel B."/>
            <person name="Anthouard V."/>
            <person name="Porcel B.M."/>
            <person name="Kachouri-Lafond R."/>
            <person name="Nishino A."/>
            <person name="Ugolini M."/>
            <person name="Chourrout P."/>
            <person name="Nishida H."/>
            <person name="Aasland R."/>
            <person name="Huzurbazar S."/>
            <person name="Westhof E."/>
            <person name="Delsuc F."/>
            <person name="Lehrach H."/>
            <person name="Reinhardt R."/>
            <person name="Weissenbach J."/>
            <person name="Roy S.W."/>
            <person name="Artiguenave F."/>
            <person name="Postlethwait J.H."/>
            <person name="Manak J.R."/>
            <person name="Thompson E.M."/>
            <person name="Jaillon O."/>
            <person name="Du Pasquier L."/>
            <person name="Boudinot P."/>
            <person name="Liberles D.A."/>
            <person name="Volff J.N."/>
            <person name="Philippe H."/>
            <person name="Lenhard B."/>
            <person name="Roest Crollius H."/>
            <person name="Wincker P."/>
            <person name="Chourrout D."/>
        </authorList>
    </citation>
    <scope>NUCLEOTIDE SEQUENCE [LARGE SCALE GENOMIC DNA]</scope>
</reference>
<keyword evidence="2" id="KW-1185">Reference proteome</keyword>
<evidence type="ECO:0000313" key="2">
    <source>
        <dbReference type="Proteomes" id="UP000001307"/>
    </source>
</evidence>
<dbReference type="InParanoid" id="E4XIQ4"/>
<sequence length="159" mass="18020">MEEVITIETEEPEECQFLTTTGVPIEREENMPVDHIRRVISPIMLVKRPKTGASSLCFGKIGVKPLNSIGCLSHCRTKGYLKHFRLCPDGNQVLQLKSVCCWMRFTKTQLQLNDTEMIKLTLDLIERSAAMSCKIDMEYLRPNVDTELKTLLSSSAVSQ</sequence>
<name>E4XIQ4_OIKDI</name>